<dbReference type="GO" id="GO:0010309">
    <property type="term" value="F:acireductone dioxygenase [iron(II)-requiring] activity"/>
    <property type="evidence" value="ECO:0007669"/>
    <property type="project" value="UniProtKB-UniRule"/>
</dbReference>
<feature type="binding site" evidence="11">
    <location>
        <position position="86"/>
    </location>
    <ligand>
        <name>Ni(2+)</name>
        <dbReference type="ChEBI" id="CHEBI:49786"/>
        <note>for nickel-dependent acireductone dioxygenase activity</note>
    </ligand>
</feature>
<dbReference type="OrthoDB" id="1867259at2759"/>
<keyword evidence="5 11" id="KW-0479">Metal-binding</keyword>
<evidence type="ECO:0000256" key="2">
    <source>
        <dbReference type="ARBA" id="ARBA00022490"/>
    </source>
</evidence>
<evidence type="ECO:0000313" key="13">
    <source>
        <dbReference type="EMBL" id="TFK97331.1"/>
    </source>
</evidence>
<dbReference type="Gene3D" id="2.60.120.10">
    <property type="entry name" value="Jelly Rolls"/>
    <property type="match status" value="1"/>
</dbReference>
<dbReference type="InterPro" id="IPR027496">
    <property type="entry name" value="ARD_euk"/>
</dbReference>
<keyword evidence="7 11" id="KW-0560">Oxidoreductase</keyword>
<feature type="binding site" evidence="11">
    <location>
        <position position="88"/>
    </location>
    <ligand>
        <name>Ni(2+)</name>
        <dbReference type="ChEBI" id="CHEBI:49786"/>
        <note>for nickel-dependent acireductone dioxygenase activity</note>
    </ligand>
</feature>
<feature type="binding site" evidence="11">
    <location>
        <position position="88"/>
    </location>
    <ligand>
        <name>Fe(2+)</name>
        <dbReference type="ChEBI" id="CHEBI:29033"/>
        <note>for iron-dependent acireductone dioxygenase activity</note>
    </ligand>
</feature>
<reference evidence="13 14" key="1">
    <citation type="journal article" date="2019" name="Nat. Ecol. Evol.">
        <title>Megaphylogeny resolves global patterns of mushroom evolution.</title>
        <authorList>
            <person name="Varga T."/>
            <person name="Krizsan K."/>
            <person name="Foldi C."/>
            <person name="Dima B."/>
            <person name="Sanchez-Garcia M."/>
            <person name="Sanchez-Ramirez S."/>
            <person name="Szollosi G.J."/>
            <person name="Szarkandi J.G."/>
            <person name="Papp V."/>
            <person name="Albert L."/>
            <person name="Andreopoulos W."/>
            <person name="Angelini C."/>
            <person name="Antonin V."/>
            <person name="Barry K.W."/>
            <person name="Bougher N.L."/>
            <person name="Buchanan P."/>
            <person name="Buyck B."/>
            <person name="Bense V."/>
            <person name="Catcheside P."/>
            <person name="Chovatia M."/>
            <person name="Cooper J."/>
            <person name="Damon W."/>
            <person name="Desjardin D."/>
            <person name="Finy P."/>
            <person name="Geml J."/>
            <person name="Haridas S."/>
            <person name="Hughes K."/>
            <person name="Justo A."/>
            <person name="Karasinski D."/>
            <person name="Kautmanova I."/>
            <person name="Kiss B."/>
            <person name="Kocsube S."/>
            <person name="Kotiranta H."/>
            <person name="LaButti K.M."/>
            <person name="Lechner B.E."/>
            <person name="Liimatainen K."/>
            <person name="Lipzen A."/>
            <person name="Lukacs Z."/>
            <person name="Mihaltcheva S."/>
            <person name="Morgado L.N."/>
            <person name="Niskanen T."/>
            <person name="Noordeloos M.E."/>
            <person name="Ohm R.A."/>
            <person name="Ortiz-Santana B."/>
            <person name="Ovrebo C."/>
            <person name="Racz N."/>
            <person name="Riley R."/>
            <person name="Savchenko A."/>
            <person name="Shiryaev A."/>
            <person name="Soop K."/>
            <person name="Spirin V."/>
            <person name="Szebenyi C."/>
            <person name="Tomsovsky M."/>
            <person name="Tulloss R.E."/>
            <person name="Uehling J."/>
            <person name="Grigoriev I.V."/>
            <person name="Vagvolgyi C."/>
            <person name="Papp T."/>
            <person name="Martin F.M."/>
            <person name="Miettinen O."/>
            <person name="Hibbett D.S."/>
            <person name="Nagy L.G."/>
        </authorList>
    </citation>
    <scope>NUCLEOTIDE SEQUENCE [LARGE SCALE GENOMIC DNA]</scope>
    <source>
        <strain evidence="13 14">CBS 309.79</strain>
    </source>
</reference>
<evidence type="ECO:0000256" key="10">
    <source>
        <dbReference type="ARBA" id="ARBA00023242"/>
    </source>
</evidence>
<keyword evidence="10 11" id="KW-0539">Nucleus</keyword>
<dbReference type="HAMAP" id="MF_03154">
    <property type="entry name" value="Salvage_MtnD_euk"/>
    <property type="match status" value="1"/>
</dbReference>
<evidence type="ECO:0000256" key="5">
    <source>
        <dbReference type="ARBA" id="ARBA00022723"/>
    </source>
</evidence>
<dbReference type="InterPro" id="IPR011051">
    <property type="entry name" value="RmlC_Cupin_sf"/>
</dbReference>
<keyword evidence="14" id="KW-1185">Reference proteome</keyword>
<feature type="region of interest" description="Disordered" evidence="12">
    <location>
        <begin position="1"/>
        <end position="25"/>
    </location>
</feature>
<dbReference type="GO" id="GO:0016151">
    <property type="term" value="F:nickel cation binding"/>
    <property type="evidence" value="ECO:0007669"/>
    <property type="project" value="UniProtKB-UniRule"/>
</dbReference>
<feature type="binding site" evidence="11">
    <location>
        <position position="92"/>
    </location>
    <ligand>
        <name>Ni(2+)</name>
        <dbReference type="ChEBI" id="CHEBI:49786"/>
        <note>for nickel-dependent acireductone dioxygenase activity</note>
    </ligand>
</feature>
<keyword evidence="9 11" id="KW-0486">Methionine biosynthesis</keyword>
<evidence type="ECO:0000256" key="11">
    <source>
        <dbReference type="HAMAP-Rule" id="MF_03154"/>
    </source>
</evidence>
<evidence type="ECO:0000256" key="1">
    <source>
        <dbReference type="ARBA" id="ARBA00000428"/>
    </source>
</evidence>
<dbReference type="GO" id="GO:0005506">
    <property type="term" value="F:iron ion binding"/>
    <property type="evidence" value="ECO:0007669"/>
    <property type="project" value="UniProtKB-UniRule"/>
</dbReference>
<comment type="pathway">
    <text evidence="11">Amino-acid biosynthesis; L-methionine biosynthesis via salvage pathway; L-methionine from S-methyl-5-thio-alpha-D-ribose 1-phosphate: step 5/6.</text>
</comment>
<sequence length="180" mass="21027">MRAYYYDNVPGDQRRSHDHLPSQPVSDETLTKLNIKYWTIPVEGHEEKINAIAAERGYKNRDNIHVSKEGMGDAYEDKLKIFFSEHMHEDEEIRYILEGQGFFDVRESPSDLWIRLAVEPGDLLVVPAGIYHRFTVDESNMIKAMRLFQDEPKWVPYNRSEETEHNPHRVGYLHDIGVAA</sequence>
<feature type="binding site" evidence="11">
    <location>
        <position position="132"/>
    </location>
    <ligand>
        <name>Ni(2+)</name>
        <dbReference type="ChEBI" id="CHEBI:49786"/>
        <note>for nickel-dependent acireductone dioxygenase activity</note>
    </ligand>
</feature>
<dbReference type="Pfam" id="PF03079">
    <property type="entry name" value="ARD"/>
    <property type="match status" value="1"/>
</dbReference>
<dbReference type="EC" id="1.13.11.54" evidence="11"/>
<dbReference type="CDD" id="cd02232">
    <property type="entry name" value="cupin_ARD"/>
    <property type="match status" value="1"/>
</dbReference>
<comment type="cofactor">
    <cofactor evidence="11">
        <name>Fe(2+)</name>
        <dbReference type="ChEBI" id="CHEBI:29033"/>
    </cofactor>
    <cofactor evidence="11">
        <name>Ni(2+)</name>
        <dbReference type="ChEBI" id="CHEBI:49786"/>
    </cofactor>
    <text evidence="11">Binds either 1 Fe or Ni cation per monomer. Iron-binding promotes an acireductone dioxygenase reaction producing 2-keto-4-methylthiobutyrate, while nickel-binding promotes an acireductone dioxygenase reaction producing 3-(methylsulfanyl)propanoate.</text>
</comment>
<dbReference type="EC" id="1.13.11.53" evidence="11"/>
<protein>
    <recommendedName>
        <fullName evidence="11">Acireductone dioxygenase</fullName>
    </recommendedName>
    <alternativeName>
        <fullName evidence="11">Acireductone dioxygenase (Fe(2+)-requiring)</fullName>
        <shortName evidence="11">ARD'</shortName>
        <shortName evidence="11">Fe-ARD</shortName>
        <ecNumber evidence="11">1.13.11.54</ecNumber>
    </alternativeName>
    <alternativeName>
        <fullName evidence="11">Acireductone dioxygenase (Ni(2+)-requiring)</fullName>
        <shortName evidence="11">ARD</shortName>
        <shortName evidence="11">Ni-ARD</shortName>
        <ecNumber evidence="11">1.13.11.53</ecNumber>
    </alternativeName>
</protein>
<dbReference type="EMBL" id="ML178848">
    <property type="protein sequence ID" value="TFK97331.1"/>
    <property type="molecule type" value="Genomic_DNA"/>
</dbReference>
<gene>
    <name evidence="11" type="primary">ADI1</name>
    <name evidence="13" type="ORF">BDV98DRAFT_574659</name>
</gene>
<feature type="binding site" evidence="11">
    <location>
        <position position="86"/>
    </location>
    <ligand>
        <name>Fe(2+)</name>
        <dbReference type="ChEBI" id="CHEBI:29033"/>
        <note>for iron-dependent acireductone dioxygenase activity</note>
    </ligand>
</feature>
<evidence type="ECO:0000256" key="3">
    <source>
        <dbReference type="ARBA" id="ARBA00022596"/>
    </source>
</evidence>
<comment type="catalytic activity">
    <reaction evidence="1 11">
        <text>1,2-dihydroxy-5-(methylsulfanyl)pent-1-en-3-one + O2 = 4-methylsulfanyl-2-oxobutanoate + formate + 2 H(+)</text>
        <dbReference type="Rhea" id="RHEA:24504"/>
        <dbReference type="ChEBI" id="CHEBI:15378"/>
        <dbReference type="ChEBI" id="CHEBI:15379"/>
        <dbReference type="ChEBI" id="CHEBI:15740"/>
        <dbReference type="ChEBI" id="CHEBI:16723"/>
        <dbReference type="ChEBI" id="CHEBI:49252"/>
        <dbReference type="EC" id="1.13.11.54"/>
    </reaction>
</comment>
<feature type="binding site" evidence="11">
    <location>
        <position position="92"/>
    </location>
    <ligand>
        <name>Fe(2+)</name>
        <dbReference type="ChEBI" id="CHEBI:29033"/>
        <note>for iron-dependent acireductone dioxygenase activity</note>
    </ligand>
</feature>
<keyword evidence="3 11" id="KW-0533">Nickel</keyword>
<evidence type="ECO:0000256" key="6">
    <source>
        <dbReference type="ARBA" id="ARBA00022964"/>
    </source>
</evidence>
<dbReference type="PANTHER" id="PTHR23418">
    <property type="entry name" value="ACIREDUCTONE DIOXYGENASE"/>
    <property type="match status" value="1"/>
</dbReference>
<dbReference type="GO" id="GO:0010308">
    <property type="term" value="F:acireductone dioxygenase (Ni2+-requiring) activity"/>
    <property type="evidence" value="ECO:0007669"/>
    <property type="project" value="UniProtKB-UniRule"/>
</dbReference>
<keyword evidence="2 11" id="KW-0963">Cytoplasm</keyword>
<evidence type="ECO:0000256" key="7">
    <source>
        <dbReference type="ARBA" id="ARBA00023002"/>
    </source>
</evidence>
<evidence type="ECO:0000256" key="9">
    <source>
        <dbReference type="ARBA" id="ARBA00023167"/>
    </source>
</evidence>
<dbReference type="InterPro" id="IPR014710">
    <property type="entry name" value="RmlC-like_jellyroll"/>
</dbReference>
<comment type="catalytic activity">
    <reaction evidence="11">
        <text>1,2-dihydroxy-5-(methylsulfanyl)pent-1-en-3-one + O2 = 3-(methylsulfanyl)propanoate + CO + formate + 2 H(+)</text>
        <dbReference type="Rhea" id="RHEA:14161"/>
        <dbReference type="ChEBI" id="CHEBI:15378"/>
        <dbReference type="ChEBI" id="CHEBI:15379"/>
        <dbReference type="ChEBI" id="CHEBI:15740"/>
        <dbReference type="ChEBI" id="CHEBI:17245"/>
        <dbReference type="ChEBI" id="CHEBI:49016"/>
        <dbReference type="ChEBI" id="CHEBI:49252"/>
        <dbReference type="EC" id="1.13.11.53"/>
    </reaction>
</comment>
<dbReference type="GO" id="GO:0005737">
    <property type="term" value="C:cytoplasm"/>
    <property type="evidence" value="ECO:0007669"/>
    <property type="project" value="UniProtKB-SubCell"/>
</dbReference>
<evidence type="ECO:0000256" key="4">
    <source>
        <dbReference type="ARBA" id="ARBA00022605"/>
    </source>
</evidence>
<accession>A0A5C3Q690</accession>
<dbReference type="STRING" id="1884261.A0A5C3Q690"/>
<comment type="similarity">
    <text evidence="11">Belongs to the acireductone dioxygenase (ARD) family.</text>
</comment>
<evidence type="ECO:0000256" key="8">
    <source>
        <dbReference type="ARBA" id="ARBA00023004"/>
    </source>
</evidence>
<dbReference type="Proteomes" id="UP000305067">
    <property type="component" value="Unassembled WGS sequence"/>
</dbReference>
<proteinExistence type="inferred from homology"/>
<dbReference type="FunFam" id="2.60.120.10:FF:000079">
    <property type="entry name" value="1,2-dihydroxy-3-keto-5-methylthiopentene dioxygenase"/>
    <property type="match status" value="1"/>
</dbReference>
<feature type="binding site" evidence="11">
    <location>
        <position position="132"/>
    </location>
    <ligand>
        <name>Fe(2+)</name>
        <dbReference type="ChEBI" id="CHEBI:29033"/>
        <note>for iron-dependent acireductone dioxygenase activity</note>
    </ligand>
</feature>
<dbReference type="SUPFAM" id="SSF51182">
    <property type="entry name" value="RmlC-like cupins"/>
    <property type="match status" value="1"/>
</dbReference>
<keyword evidence="6 11" id="KW-0223">Dioxygenase</keyword>
<dbReference type="GO" id="GO:0019509">
    <property type="term" value="P:L-methionine salvage from methylthioadenosine"/>
    <property type="evidence" value="ECO:0007669"/>
    <property type="project" value="UniProtKB-UniRule"/>
</dbReference>
<dbReference type="PANTHER" id="PTHR23418:SF0">
    <property type="entry name" value="ACIREDUCTONE DIOXYGENASE"/>
    <property type="match status" value="1"/>
</dbReference>
<comment type="function">
    <text evidence="11">Catalyzes 2 different reactions between oxygen and the acireductone 1,2-dihydroxy-3-keto-5-methylthiopentene (DHK-MTPene) depending upon the metal bound in the active site. Fe-containing acireductone dioxygenase (Fe-ARD) produces formate and 2-keto-4-methylthiobutyrate (KMTB), the alpha-ketoacid precursor of methionine in the methionine recycle pathway. Ni-containing acireductone dioxygenase (Ni-ARD) produces methylthiopropionate, carbon monoxide and formate, and does not lie on the methionine recycle pathway.</text>
</comment>
<dbReference type="InterPro" id="IPR004313">
    <property type="entry name" value="ARD"/>
</dbReference>
<keyword evidence="8 11" id="KW-0408">Iron</keyword>
<evidence type="ECO:0000256" key="12">
    <source>
        <dbReference type="SAM" id="MobiDB-lite"/>
    </source>
</evidence>
<dbReference type="AlphaFoldDB" id="A0A5C3Q690"/>
<dbReference type="GO" id="GO:0005634">
    <property type="term" value="C:nucleus"/>
    <property type="evidence" value="ECO:0007669"/>
    <property type="project" value="UniProtKB-SubCell"/>
</dbReference>
<organism evidence="13 14">
    <name type="scientific">Pterulicium gracile</name>
    <dbReference type="NCBI Taxonomy" id="1884261"/>
    <lineage>
        <taxon>Eukaryota</taxon>
        <taxon>Fungi</taxon>
        <taxon>Dikarya</taxon>
        <taxon>Basidiomycota</taxon>
        <taxon>Agaricomycotina</taxon>
        <taxon>Agaricomycetes</taxon>
        <taxon>Agaricomycetidae</taxon>
        <taxon>Agaricales</taxon>
        <taxon>Pleurotineae</taxon>
        <taxon>Pterulaceae</taxon>
        <taxon>Pterulicium</taxon>
    </lineage>
</organism>
<dbReference type="UniPathway" id="UPA00904">
    <property type="reaction ID" value="UER00878"/>
</dbReference>
<comment type="subcellular location">
    <subcellularLocation>
        <location evidence="11">Cytoplasm</location>
    </subcellularLocation>
    <subcellularLocation>
        <location evidence="11">Nucleus</location>
    </subcellularLocation>
</comment>
<name>A0A5C3Q690_9AGAR</name>
<evidence type="ECO:0000313" key="14">
    <source>
        <dbReference type="Proteomes" id="UP000305067"/>
    </source>
</evidence>
<keyword evidence="4 11" id="KW-0028">Amino-acid biosynthesis</keyword>